<gene>
    <name evidence="1" type="ORF">STSP2_00301</name>
</gene>
<dbReference type="RefSeq" id="WP_146659176.1">
    <property type="nucleotide sequence ID" value="NZ_CP019791.1"/>
</dbReference>
<proteinExistence type="predicted"/>
<keyword evidence="2" id="KW-1185">Reference proteome</keyword>
<evidence type="ECO:0000313" key="2">
    <source>
        <dbReference type="Proteomes" id="UP000189674"/>
    </source>
</evidence>
<dbReference type="EMBL" id="CP019791">
    <property type="protein sequence ID" value="AQT67158.1"/>
    <property type="molecule type" value="Genomic_DNA"/>
</dbReference>
<dbReference type="AlphaFoldDB" id="A0A1U9NHC2"/>
<organism evidence="1 2">
    <name type="scientific">Anaerohalosphaera lusitana</name>
    <dbReference type="NCBI Taxonomy" id="1936003"/>
    <lineage>
        <taxon>Bacteria</taxon>
        <taxon>Pseudomonadati</taxon>
        <taxon>Planctomycetota</taxon>
        <taxon>Phycisphaerae</taxon>
        <taxon>Sedimentisphaerales</taxon>
        <taxon>Anaerohalosphaeraceae</taxon>
        <taxon>Anaerohalosphaera</taxon>
    </lineage>
</organism>
<dbReference type="Proteomes" id="UP000189674">
    <property type="component" value="Chromosome"/>
</dbReference>
<evidence type="ECO:0000313" key="1">
    <source>
        <dbReference type="EMBL" id="AQT67158.1"/>
    </source>
</evidence>
<accession>A0A1U9NHC2</accession>
<sequence length="66" mass="7271">MKSSRFTSDNVLHENDEVLLLMIAFGSPPTRKIAADELSRRGRDVSPGDVALAVMTNFYTLGPTFN</sequence>
<protein>
    <submittedName>
        <fullName evidence="1">Uncharacterized protein</fullName>
    </submittedName>
</protein>
<name>A0A1U9NHC2_9BACT</name>
<reference evidence="2" key="1">
    <citation type="submission" date="2017-02" db="EMBL/GenBank/DDBJ databases">
        <title>Comparative genomics and description of representatives of a novel lineage of planctomycetes thriving in anoxic sediments.</title>
        <authorList>
            <person name="Spring S."/>
            <person name="Bunk B."/>
            <person name="Sproer C."/>
        </authorList>
    </citation>
    <scope>NUCLEOTIDE SEQUENCE [LARGE SCALE GENOMIC DNA]</scope>
    <source>
        <strain evidence="2">ST-NAGAB-D1</strain>
    </source>
</reference>
<dbReference type="KEGG" id="alus:STSP2_00301"/>